<evidence type="ECO:0000313" key="10">
    <source>
        <dbReference type="Proteomes" id="UP001224775"/>
    </source>
</evidence>
<dbReference type="InterPro" id="IPR013078">
    <property type="entry name" value="His_Pase_superF_clade-1"/>
</dbReference>
<dbReference type="SMART" id="SM00855">
    <property type="entry name" value="PGAM"/>
    <property type="match status" value="1"/>
</dbReference>
<feature type="region of interest" description="Disordered" evidence="8">
    <location>
        <begin position="47"/>
        <end position="84"/>
    </location>
</feature>
<sequence>MTMASHHRFATTIIQLQLQHQMINRSAAVQSLQRCPSKILSSPPLCCRRHLSTKRPPPPSSPPPPPPPSKSSQDNRNSSEPNPLLKISNKAQEYESRHSTGLFGFNTHDGPVPIKSVRKAAAAAAAAAKLKQKLSRDDKNQSLIEPKTIRLAAVAAKLKQRSRDDDHSLIDPFYTPQQPDQTHLIQGGTPYDNNVGPAYRLTDYGESSVYTLILLRHGESEWNVQNLNTGWTDVNLTKRGEDEADAAGRLLAENRIEIDHAFTSVLKRASFTLDKCLQVAGQHWVPITKTWRLNERHYGALQGYNKDTAFEELNLDQELYMEMRRSYGTPPPRMEDDHPYWHGNDRRYSKLTEEQLDKSRAESLRDAAERIMPFFNSVIVPSLREGNRCLVVSHANTIRTLIKQIDGISDEDIKQLSIPTGIPLIYRLDENMKPVDPNHELEFKYLVQPKGYTWATSRTLGFHGVYLGDLERLQDIQKKRDATNRGWQRVILRNIAKQVNEEDIAEDHLCYYNHHFHSKDLVETKHLWYKIVQKMKNPEFANMLLLVRMKEYLESILAYRKHHHGQEHHRNKNYRYIPLETIEKIIEEIHLGSEGEVVDPFVSLEDRRDREDRHKRWMESLARYSEEALEESLEESLKRLEMPISW</sequence>
<evidence type="ECO:0000313" key="9">
    <source>
        <dbReference type="EMBL" id="KAK1745776.1"/>
    </source>
</evidence>
<dbReference type="PROSITE" id="PS00175">
    <property type="entry name" value="PG_MUTASE"/>
    <property type="match status" value="1"/>
</dbReference>
<evidence type="ECO:0000256" key="8">
    <source>
        <dbReference type="SAM" id="MobiDB-lite"/>
    </source>
</evidence>
<feature type="binding site" evidence="5">
    <location>
        <position position="268"/>
    </location>
    <ligand>
        <name>substrate</name>
    </ligand>
</feature>
<dbReference type="GO" id="GO:0006096">
    <property type="term" value="P:glycolytic process"/>
    <property type="evidence" value="ECO:0007669"/>
    <property type="project" value="UniProtKB-KW"/>
</dbReference>
<comment type="catalytic activity">
    <reaction evidence="7">
        <text>(2R)-2-phosphoglycerate = (2R)-3-phosphoglycerate</text>
        <dbReference type="Rhea" id="RHEA:15901"/>
        <dbReference type="ChEBI" id="CHEBI:58272"/>
        <dbReference type="ChEBI" id="CHEBI:58289"/>
        <dbReference type="EC" id="5.4.2.11"/>
    </reaction>
</comment>
<feature type="compositionally biased region" description="Pro residues" evidence="8">
    <location>
        <begin position="55"/>
        <end position="69"/>
    </location>
</feature>
<dbReference type="NCBIfam" id="TIGR01258">
    <property type="entry name" value="pgm_1"/>
    <property type="match status" value="1"/>
</dbReference>
<dbReference type="InterPro" id="IPR005952">
    <property type="entry name" value="Phosphogly_mut1"/>
</dbReference>
<feature type="binding site" evidence="5">
    <location>
        <begin position="229"/>
        <end position="230"/>
    </location>
    <ligand>
        <name>substrate</name>
    </ligand>
</feature>
<evidence type="ECO:0000256" key="4">
    <source>
        <dbReference type="PIRSR" id="PIRSR613078-1"/>
    </source>
</evidence>
<dbReference type="Proteomes" id="UP001224775">
    <property type="component" value="Unassembled WGS sequence"/>
</dbReference>
<dbReference type="Gene3D" id="3.40.50.1240">
    <property type="entry name" value="Phosphoglycerate mutase-like"/>
    <property type="match status" value="1"/>
</dbReference>
<dbReference type="EC" id="5.4.2.11" evidence="7"/>
<feature type="site" description="Transition state stabilizer" evidence="6">
    <location>
        <position position="394"/>
    </location>
</feature>
<comment type="caution">
    <text evidence="9">The sequence shown here is derived from an EMBL/GenBank/DDBJ whole genome shotgun (WGS) entry which is preliminary data.</text>
</comment>
<evidence type="ECO:0000256" key="3">
    <source>
        <dbReference type="ARBA" id="ARBA00023235"/>
    </source>
</evidence>
<feature type="active site" description="Tele-phosphohistidine intermediate" evidence="4">
    <location>
        <position position="217"/>
    </location>
</feature>
<dbReference type="GO" id="GO:0004619">
    <property type="term" value="F:phosphoglycerate mutase activity"/>
    <property type="evidence" value="ECO:0007669"/>
    <property type="project" value="UniProtKB-EC"/>
</dbReference>
<keyword evidence="10" id="KW-1185">Reference proteome</keyword>
<evidence type="ECO:0000256" key="6">
    <source>
        <dbReference type="PIRSR" id="PIRSR613078-3"/>
    </source>
</evidence>
<dbReference type="InterPro" id="IPR029033">
    <property type="entry name" value="His_PPase_superfam"/>
</dbReference>
<keyword evidence="3 7" id="KW-0413">Isomerase</keyword>
<feature type="binding site" evidence="5">
    <location>
        <begin position="295"/>
        <end position="298"/>
    </location>
    <ligand>
        <name>substrate</name>
    </ligand>
</feature>
<reference evidence="9" key="1">
    <citation type="submission" date="2023-06" db="EMBL/GenBank/DDBJ databases">
        <title>Survivors Of The Sea: Transcriptome response of Skeletonema marinoi to long-term dormancy.</title>
        <authorList>
            <person name="Pinder M.I.M."/>
            <person name="Kourtchenko O."/>
            <person name="Robertson E.K."/>
            <person name="Larsson T."/>
            <person name="Maumus F."/>
            <person name="Osuna-Cruz C.M."/>
            <person name="Vancaester E."/>
            <person name="Stenow R."/>
            <person name="Vandepoele K."/>
            <person name="Ploug H."/>
            <person name="Bruchert V."/>
            <person name="Godhe A."/>
            <person name="Topel M."/>
        </authorList>
    </citation>
    <scope>NUCLEOTIDE SEQUENCE</scope>
    <source>
        <strain evidence="9">R05AC</strain>
    </source>
</reference>
<feature type="active site" description="Proton donor/acceptor" evidence="4">
    <location>
        <position position="295"/>
    </location>
</feature>
<name>A0AAD8YFY9_9STRA</name>
<dbReference type="SUPFAM" id="SSF53254">
    <property type="entry name" value="Phosphoglycerate mutase-like"/>
    <property type="match status" value="1"/>
</dbReference>
<feature type="binding site" evidence="5">
    <location>
        <begin position="324"/>
        <end position="325"/>
    </location>
    <ligand>
        <name>substrate</name>
    </ligand>
</feature>
<gene>
    <name evidence="9" type="ORF">QTG54_003700</name>
</gene>
<dbReference type="PANTHER" id="PTHR11931">
    <property type="entry name" value="PHOSPHOGLYCERATE MUTASE"/>
    <property type="match status" value="1"/>
</dbReference>
<accession>A0AAD8YFY9</accession>
<dbReference type="CDD" id="cd07067">
    <property type="entry name" value="HP_PGM_like"/>
    <property type="match status" value="1"/>
</dbReference>
<evidence type="ECO:0000256" key="5">
    <source>
        <dbReference type="PIRSR" id="PIRSR613078-2"/>
    </source>
</evidence>
<comment type="similarity">
    <text evidence="1 7">Belongs to the phosphoglycerate mutase family. BPG-dependent PGAM subfamily.</text>
</comment>
<dbReference type="Pfam" id="PF00300">
    <property type="entry name" value="His_Phos_1"/>
    <property type="match status" value="2"/>
</dbReference>
<proteinExistence type="inferred from homology"/>
<feature type="binding site" evidence="5">
    <location>
        <begin position="216"/>
        <end position="223"/>
    </location>
    <ligand>
        <name>substrate</name>
    </ligand>
</feature>
<keyword evidence="2 7" id="KW-0324">Glycolysis</keyword>
<dbReference type="InterPro" id="IPR001345">
    <property type="entry name" value="PG/BPGM_mutase_AS"/>
</dbReference>
<evidence type="ECO:0000256" key="2">
    <source>
        <dbReference type="ARBA" id="ARBA00023152"/>
    </source>
</evidence>
<organism evidence="9 10">
    <name type="scientific">Skeletonema marinoi</name>
    <dbReference type="NCBI Taxonomy" id="267567"/>
    <lineage>
        <taxon>Eukaryota</taxon>
        <taxon>Sar</taxon>
        <taxon>Stramenopiles</taxon>
        <taxon>Ochrophyta</taxon>
        <taxon>Bacillariophyta</taxon>
        <taxon>Coscinodiscophyceae</taxon>
        <taxon>Thalassiosirophycidae</taxon>
        <taxon>Thalassiosirales</taxon>
        <taxon>Skeletonemataceae</taxon>
        <taxon>Skeletonema</taxon>
        <taxon>Skeletonema marinoi-dohrnii complex</taxon>
    </lineage>
</organism>
<dbReference type="EMBL" id="JATAAI010000005">
    <property type="protein sequence ID" value="KAK1745776.1"/>
    <property type="molecule type" value="Genomic_DNA"/>
</dbReference>
<feature type="binding site" evidence="5">
    <location>
        <position position="306"/>
    </location>
    <ligand>
        <name>substrate</name>
    </ligand>
</feature>
<dbReference type="HAMAP" id="MF_01039">
    <property type="entry name" value="PGAM_GpmA"/>
    <property type="match status" value="1"/>
</dbReference>
<evidence type="ECO:0000256" key="7">
    <source>
        <dbReference type="RuleBase" id="RU004511"/>
    </source>
</evidence>
<dbReference type="AlphaFoldDB" id="A0AAD8YFY9"/>
<evidence type="ECO:0000256" key="1">
    <source>
        <dbReference type="ARBA" id="ARBA00006717"/>
    </source>
</evidence>
<protein>
    <recommendedName>
        <fullName evidence="7">Phosphoglycerate mutase</fullName>
        <ecNumber evidence="7">5.4.2.11</ecNumber>
    </recommendedName>
</protein>